<gene>
    <name evidence="1" type="ORF">CY34DRAFT_397429</name>
</gene>
<proteinExistence type="predicted"/>
<dbReference type="Proteomes" id="UP000054485">
    <property type="component" value="Unassembled WGS sequence"/>
</dbReference>
<dbReference type="InParanoid" id="A0A0D0AVD0"/>
<reference evidence="1 2" key="1">
    <citation type="submission" date="2014-04" db="EMBL/GenBank/DDBJ databases">
        <authorList>
            <consortium name="DOE Joint Genome Institute"/>
            <person name="Kuo A."/>
            <person name="Ruytinx J."/>
            <person name="Rineau F."/>
            <person name="Colpaert J."/>
            <person name="Kohler A."/>
            <person name="Nagy L.G."/>
            <person name="Floudas D."/>
            <person name="Copeland A."/>
            <person name="Barry K.W."/>
            <person name="Cichocki N."/>
            <person name="Veneault-Fourrey C."/>
            <person name="LaButti K."/>
            <person name="Lindquist E.A."/>
            <person name="Lipzen A."/>
            <person name="Lundell T."/>
            <person name="Morin E."/>
            <person name="Murat C."/>
            <person name="Sun H."/>
            <person name="Tunlid A."/>
            <person name="Henrissat B."/>
            <person name="Grigoriev I.V."/>
            <person name="Hibbett D.S."/>
            <person name="Martin F."/>
            <person name="Nordberg H.P."/>
            <person name="Cantor M.N."/>
            <person name="Hua S.X."/>
        </authorList>
    </citation>
    <scope>NUCLEOTIDE SEQUENCE [LARGE SCALE GENOMIC DNA]</scope>
    <source>
        <strain evidence="1 2">UH-Slu-Lm8-n1</strain>
    </source>
</reference>
<accession>A0A0D0AVD0</accession>
<evidence type="ECO:0000313" key="1">
    <source>
        <dbReference type="EMBL" id="KIK38347.1"/>
    </source>
</evidence>
<name>A0A0D0AVD0_9AGAM</name>
<evidence type="ECO:0000313" key="2">
    <source>
        <dbReference type="Proteomes" id="UP000054485"/>
    </source>
</evidence>
<sequence length="107" mass="11496">MYFLYPKHMPSVASQVVYTVRPPHPCYYSTLSYTLSYRQPGRASELHECGERVKGADGPRQTCGRGAERASMGTTMATTSGLPASTQVTAAPLSGCHVSAKLSSLCH</sequence>
<dbReference type="AlphaFoldDB" id="A0A0D0AVD0"/>
<protein>
    <submittedName>
        <fullName evidence="1">Uncharacterized protein</fullName>
    </submittedName>
</protein>
<reference evidence="2" key="2">
    <citation type="submission" date="2015-01" db="EMBL/GenBank/DDBJ databases">
        <title>Evolutionary Origins and Diversification of the Mycorrhizal Mutualists.</title>
        <authorList>
            <consortium name="DOE Joint Genome Institute"/>
            <consortium name="Mycorrhizal Genomics Consortium"/>
            <person name="Kohler A."/>
            <person name="Kuo A."/>
            <person name="Nagy L.G."/>
            <person name="Floudas D."/>
            <person name="Copeland A."/>
            <person name="Barry K.W."/>
            <person name="Cichocki N."/>
            <person name="Veneault-Fourrey C."/>
            <person name="LaButti K."/>
            <person name="Lindquist E.A."/>
            <person name="Lipzen A."/>
            <person name="Lundell T."/>
            <person name="Morin E."/>
            <person name="Murat C."/>
            <person name="Riley R."/>
            <person name="Ohm R."/>
            <person name="Sun H."/>
            <person name="Tunlid A."/>
            <person name="Henrissat B."/>
            <person name="Grigoriev I.V."/>
            <person name="Hibbett D.S."/>
            <person name="Martin F."/>
        </authorList>
    </citation>
    <scope>NUCLEOTIDE SEQUENCE [LARGE SCALE GENOMIC DNA]</scope>
    <source>
        <strain evidence="2">UH-Slu-Lm8-n1</strain>
    </source>
</reference>
<keyword evidence="2" id="KW-1185">Reference proteome</keyword>
<organism evidence="1 2">
    <name type="scientific">Suillus luteus UH-Slu-Lm8-n1</name>
    <dbReference type="NCBI Taxonomy" id="930992"/>
    <lineage>
        <taxon>Eukaryota</taxon>
        <taxon>Fungi</taxon>
        <taxon>Dikarya</taxon>
        <taxon>Basidiomycota</taxon>
        <taxon>Agaricomycotina</taxon>
        <taxon>Agaricomycetes</taxon>
        <taxon>Agaricomycetidae</taxon>
        <taxon>Boletales</taxon>
        <taxon>Suillineae</taxon>
        <taxon>Suillaceae</taxon>
        <taxon>Suillus</taxon>
    </lineage>
</organism>
<dbReference type="HOGENOM" id="CLU_2211715_0_0_1"/>
<dbReference type="EMBL" id="KN835398">
    <property type="protein sequence ID" value="KIK38347.1"/>
    <property type="molecule type" value="Genomic_DNA"/>
</dbReference>